<dbReference type="Pfam" id="PF13413">
    <property type="entry name" value="HTH_25"/>
    <property type="match status" value="1"/>
</dbReference>
<gene>
    <name evidence="3" type="ORF">SAMN02910344_00186</name>
</gene>
<dbReference type="RefSeq" id="WP_093140058.1">
    <property type="nucleotide sequence ID" value="NZ_FOXF01000002.1"/>
</dbReference>
<sequence>MINNSASSEAAQLLGNKYREAREKNNVSLIQASEQLKIRSYLLNDMEKGRFGHLKLGDCLAYAKYLSADVNVEELNAIRQAQGGAEESYELDKRVVVGGGVVIGVVALAVLFFALSGKEDKTEVSDNGVLQLPQEQASGVIELPVANQQVDVELPVPASQNVQPENSVKPAPAPVLKQDVEQGVVVGPERKDTIVEEEIQFESLPDADPLDVPVVATPAPARRPSAPAQNTVVMEKPAANRAQTDNVKPAEAPAKKPQSVPAAAPAKKTQNTPARNSSVNQKPQASTSQTRTSVPAKSSGLKSGQVVSLADEMGYKKSASPSKAAQQKSVQKTAPVKQGNQSVKKTAQPAVSSTNASSAAKSGNLKSGQVVSLADEMGYRKPAAKTAPAVKAPAPASKPKANNSGSLGPKITDQAEIKRRASQVVITEAVQ</sequence>
<reference evidence="3 4" key="1">
    <citation type="submission" date="2016-10" db="EMBL/GenBank/DDBJ databases">
        <authorList>
            <person name="Varghese N."/>
            <person name="Submissions S."/>
        </authorList>
    </citation>
    <scope>NUCLEOTIDE SEQUENCE [LARGE SCALE GENOMIC DNA]</scope>
    <source>
        <strain evidence="3 4">DSM 1361</strain>
    </source>
</reference>
<dbReference type="Gene3D" id="1.10.260.40">
    <property type="entry name" value="lambda repressor-like DNA-binding domains"/>
    <property type="match status" value="1"/>
</dbReference>
<evidence type="ECO:0000313" key="3">
    <source>
        <dbReference type="EMBL" id="SFP01348.1"/>
    </source>
</evidence>
<organism evidence="3 4">
    <name type="scientific">Ruminobacter amylophilus</name>
    <dbReference type="NCBI Taxonomy" id="867"/>
    <lineage>
        <taxon>Bacteria</taxon>
        <taxon>Pseudomonadati</taxon>
        <taxon>Pseudomonadota</taxon>
        <taxon>Gammaproteobacteria</taxon>
        <taxon>Aeromonadales</taxon>
        <taxon>Succinivibrionaceae</taxon>
        <taxon>Ruminobacter</taxon>
    </lineage>
</organism>
<feature type="compositionally biased region" description="Low complexity" evidence="1">
    <location>
        <begin position="203"/>
        <end position="228"/>
    </location>
</feature>
<protein>
    <submittedName>
        <fullName evidence="3">Helix-turn-helix domain-containing protein</fullName>
    </submittedName>
</protein>
<keyword evidence="4" id="KW-1185">Reference proteome</keyword>
<evidence type="ECO:0000313" key="4">
    <source>
        <dbReference type="Proteomes" id="UP000243745"/>
    </source>
</evidence>
<feature type="compositionally biased region" description="Polar residues" evidence="1">
    <location>
        <begin position="268"/>
        <end position="306"/>
    </location>
</feature>
<dbReference type="Proteomes" id="UP000243745">
    <property type="component" value="Unassembled WGS sequence"/>
</dbReference>
<name>A0A662ZFB1_9GAMM</name>
<accession>A0A662ZFB1</accession>
<evidence type="ECO:0000256" key="1">
    <source>
        <dbReference type="SAM" id="MobiDB-lite"/>
    </source>
</evidence>
<feature type="compositionally biased region" description="Polar residues" evidence="1">
    <location>
        <begin position="338"/>
        <end position="368"/>
    </location>
</feature>
<dbReference type="InterPro" id="IPR001387">
    <property type="entry name" value="Cro/C1-type_HTH"/>
</dbReference>
<dbReference type="OrthoDB" id="7069436at2"/>
<dbReference type="GO" id="GO:0003677">
    <property type="term" value="F:DNA binding"/>
    <property type="evidence" value="ECO:0007669"/>
    <property type="project" value="InterPro"/>
</dbReference>
<feature type="compositionally biased region" description="Low complexity" evidence="1">
    <location>
        <begin position="384"/>
        <end position="401"/>
    </location>
</feature>
<feature type="region of interest" description="Disordered" evidence="1">
    <location>
        <begin position="382"/>
        <end position="431"/>
    </location>
</feature>
<keyword evidence="2" id="KW-0472">Membrane</keyword>
<dbReference type="InterPro" id="IPR010982">
    <property type="entry name" value="Lambda_DNA-bd_dom_sf"/>
</dbReference>
<dbReference type="EMBL" id="FOXF01000002">
    <property type="protein sequence ID" value="SFP01348.1"/>
    <property type="molecule type" value="Genomic_DNA"/>
</dbReference>
<dbReference type="CDD" id="cd00093">
    <property type="entry name" value="HTH_XRE"/>
    <property type="match status" value="1"/>
</dbReference>
<keyword evidence="2" id="KW-0812">Transmembrane</keyword>
<dbReference type="AlphaFoldDB" id="A0A662ZFB1"/>
<evidence type="ECO:0000256" key="2">
    <source>
        <dbReference type="SAM" id="Phobius"/>
    </source>
</evidence>
<feature type="region of interest" description="Disordered" evidence="1">
    <location>
        <begin position="200"/>
        <end position="368"/>
    </location>
</feature>
<keyword evidence="2" id="KW-1133">Transmembrane helix</keyword>
<proteinExistence type="predicted"/>
<feature type="compositionally biased region" description="Low complexity" evidence="1">
    <location>
        <begin position="316"/>
        <end position="334"/>
    </location>
</feature>
<feature type="transmembrane region" description="Helical" evidence="2">
    <location>
        <begin position="95"/>
        <end position="115"/>
    </location>
</feature>